<evidence type="ECO:0000259" key="6">
    <source>
        <dbReference type="SMART" id="SM00062"/>
    </source>
</evidence>
<dbReference type="Proteomes" id="UP001595636">
    <property type="component" value="Unassembled WGS sequence"/>
</dbReference>
<comment type="subcellular location">
    <subcellularLocation>
        <location evidence="1">Cell envelope</location>
    </subcellularLocation>
</comment>
<keyword evidence="3 5" id="KW-0732">Signal</keyword>
<accession>A0ABV7TV63</accession>
<reference evidence="8" key="1">
    <citation type="journal article" date="2019" name="Int. J. Syst. Evol. Microbiol.">
        <title>The Global Catalogue of Microorganisms (GCM) 10K type strain sequencing project: providing services to taxonomists for standard genome sequencing and annotation.</title>
        <authorList>
            <consortium name="The Broad Institute Genomics Platform"/>
            <consortium name="The Broad Institute Genome Sequencing Center for Infectious Disease"/>
            <person name="Wu L."/>
            <person name="Ma J."/>
        </authorList>
    </citation>
    <scope>NUCLEOTIDE SEQUENCE [LARGE SCALE GENOMIC DNA]</scope>
    <source>
        <strain evidence="8">KCTC 42195</strain>
    </source>
</reference>
<comment type="caution">
    <text evidence="7">The sequence shown here is derived from an EMBL/GenBank/DDBJ whole genome shotgun (WGS) entry which is preliminary data.</text>
</comment>
<feature type="signal peptide" evidence="5">
    <location>
        <begin position="1"/>
        <end position="23"/>
    </location>
</feature>
<dbReference type="PROSITE" id="PS01039">
    <property type="entry name" value="SBP_BACTERIAL_3"/>
    <property type="match status" value="1"/>
</dbReference>
<organism evidence="7 8">
    <name type="scientific">Vogesella amnigena</name>
    <dbReference type="NCBI Taxonomy" id="1507449"/>
    <lineage>
        <taxon>Bacteria</taxon>
        <taxon>Pseudomonadati</taxon>
        <taxon>Pseudomonadota</taxon>
        <taxon>Betaproteobacteria</taxon>
        <taxon>Neisseriales</taxon>
        <taxon>Chromobacteriaceae</taxon>
        <taxon>Vogesella</taxon>
    </lineage>
</organism>
<comment type="similarity">
    <text evidence="2 4">Belongs to the bacterial solute-binding protein 3 family.</text>
</comment>
<evidence type="ECO:0000313" key="7">
    <source>
        <dbReference type="EMBL" id="MFC3626674.1"/>
    </source>
</evidence>
<evidence type="ECO:0000256" key="3">
    <source>
        <dbReference type="ARBA" id="ARBA00022729"/>
    </source>
</evidence>
<dbReference type="RefSeq" id="WP_390279544.1">
    <property type="nucleotide sequence ID" value="NZ_JBHRYH010000021.1"/>
</dbReference>
<evidence type="ECO:0000256" key="2">
    <source>
        <dbReference type="ARBA" id="ARBA00010333"/>
    </source>
</evidence>
<dbReference type="PANTHER" id="PTHR35936">
    <property type="entry name" value="MEMBRANE-BOUND LYTIC MUREIN TRANSGLYCOSYLASE F"/>
    <property type="match status" value="1"/>
</dbReference>
<evidence type="ECO:0000313" key="8">
    <source>
        <dbReference type="Proteomes" id="UP001595636"/>
    </source>
</evidence>
<evidence type="ECO:0000256" key="5">
    <source>
        <dbReference type="SAM" id="SignalP"/>
    </source>
</evidence>
<evidence type="ECO:0000256" key="4">
    <source>
        <dbReference type="RuleBase" id="RU003744"/>
    </source>
</evidence>
<dbReference type="SMART" id="SM00062">
    <property type="entry name" value="PBPb"/>
    <property type="match status" value="1"/>
</dbReference>
<keyword evidence="8" id="KW-1185">Reference proteome</keyword>
<sequence>MKTTMLSLCCAVSLGLAASGAMAATPLKIGVAAEPYPPFSIKGSNGQWSGFEVELVNRLCQEMKTQCQITEVAWDGIIPSLQGKKIDVIFSSMSITPERQKVINFSKPYYYTDAMFVGAKGSKLDLSPAGMRGKTIGVQSSTVNASFVMKRYGQSASIKYYNTQDELNADMAAGRIDAMLLDGLAAGDFLASKQGAQLESKGLAPRDPLFGPGIGAGLRKQDVALKQQFDAAIDKLLKGGSYDAIQKKYFKISVAPK</sequence>
<dbReference type="InterPro" id="IPR018313">
    <property type="entry name" value="SBP_3_CS"/>
</dbReference>
<dbReference type="EMBL" id="JBHRYH010000021">
    <property type="protein sequence ID" value="MFC3626674.1"/>
    <property type="molecule type" value="Genomic_DNA"/>
</dbReference>
<dbReference type="SUPFAM" id="SSF53850">
    <property type="entry name" value="Periplasmic binding protein-like II"/>
    <property type="match status" value="1"/>
</dbReference>
<protein>
    <submittedName>
        <fullName evidence="7">Transporter substrate-binding domain-containing protein</fullName>
    </submittedName>
</protein>
<feature type="domain" description="Solute-binding protein family 3/N-terminal" evidence="6">
    <location>
        <begin position="26"/>
        <end position="253"/>
    </location>
</feature>
<name>A0ABV7TV63_9NEIS</name>
<dbReference type="PANTHER" id="PTHR35936:SF17">
    <property type="entry name" value="ARGININE-BINDING EXTRACELLULAR PROTEIN ARTP"/>
    <property type="match status" value="1"/>
</dbReference>
<evidence type="ECO:0000256" key="1">
    <source>
        <dbReference type="ARBA" id="ARBA00004196"/>
    </source>
</evidence>
<proteinExistence type="inferred from homology"/>
<dbReference type="Pfam" id="PF00497">
    <property type="entry name" value="SBP_bac_3"/>
    <property type="match status" value="1"/>
</dbReference>
<gene>
    <name evidence="7" type="ORF">ACFOKJ_11130</name>
</gene>
<feature type="chain" id="PRO_5045926941" evidence="5">
    <location>
        <begin position="24"/>
        <end position="257"/>
    </location>
</feature>
<dbReference type="Gene3D" id="3.40.190.10">
    <property type="entry name" value="Periplasmic binding protein-like II"/>
    <property type="match status" value="2"/>
</dbReference>
<dbReference type="InterPro" id="IPR001638">
    <property type="entry name" value="Solute-binding_3/MltF_N"/>
</dbReference>